<dbReference type="Gramene" id="AET2Gv20351700.9">
    <property type="protein sequence ID" value="AET2Gv20351700.9"/>
    <property type="gene ID" value="AET2Gv20351700"/>
</dbReference>
<organism evidence="1 2">
    <name type="scientific">Aegilops tauschii subsp. strangulata</name>
    <name type="common">Goatgrass</name>
    <dbReference type="NCBI Taxonomy" id="200361"/>
    <lineage>
        <taxon>Eukaryota</taxon>
        <taxon>Viridiplantae</taxon>
        <taxon>Streptophyta</taxon>
        <taxon>Embryophyta</taxon>
        <taxon>Tracheophyta</taxon>
        <taxon>Spermatophyta</taxon>
        <taxon>Magnoliopsida</taxon>
        <taxon>Liliopsida</taxon>
        <taxon>Poales</taxon>
        <taxon>Poaceae</taxon>
        <taxon>BOP clade</taxon>
        <taxon>Pooideae</taxon>
        <taxon>Triticodae</taxon>
        <taxon>Triticeae</taxon>
        <taxon>Triticinae</taxon>
        <taxon>Aegilops</taxon>
    </lineage>
</organism>
<dbReference type="EnsemblPlants" id="AET2Gv20351700.10">
    <property type="protein sequence ID" value="AET2Gv20351700.10"/>
    <property type="gene ID" value="AET2Gv20351700"/>
</dbReference>
<protein>
    <submittedName>
        <fullName evidence="1">Uncharacterized protein</fullName>
    </submittedName>
</protein>
<dbReference type="AlphaFoldDB" id="A0A453B3D8"/>
<accession>A0A453B3D8</accession>
<reference evidence="2" key="2">
    <citation type="journal article" date="2017" name="Nat. Plants">
        <title>The Aegilops tauschii genome reveals multiple impacts of transposons.</title>
        <authorList>
            <person name="Zhao G."/>
            <person name="Zou C."/>
            <person name="Li K."/>
            <person name="Wang K."/>
            <person name="Li T."/>
            <person name="Gao L."/>
            <person name="Zhang X."/>
            <person name="Wang H."/>
            <person name="Yang Z."/>
            <person name="Liu X."/>
            <person name="Jiang W."/>
            <person name="Mao L."/>
            <person name="Kong X."/>
            <person name="Jiao Y."/>
            <person name="Jia J."/>
        </authorList>
    </citation>
    <scope>NUCLEOTIDE SEQUENCE [LARGE SCALE GENOMIC DNA]</scope>
    <source>
        <strain evidence="2">cv. AL8/78</strain>
    </source>
</reference>
<reference evidence="1" key="3">
    <citation type="journal article" date="2017" name="Nature">
        <title>Genome sequence of the progenitor of the wheat D genome Aegilops tauschii.</title>
        <authorList>
            <person name="Luo M.C."/>
            <person name="Gu Y.Q."/>
            <person name="Puiu D."/>
            <person name="Wang H."/>
            <person name="Twardziok S.O."/>
            <person name="Deal K.R."/>
            <person name="Huo N."/>
            <person name="Zhu T."/>
            <person name="Wang L."/>
            <person name="Wang Y."/>
            <person name="McGuire P.E."/>
            <person name="Liu S."/>
            <person name="Long H."/>
            <person name="Ramasamy R.K."/>
            <person name="Rodriguez J.C."/>
            <person name="Van S.L."/>
            <person name="Yuan L."/>
            <person name="Wang Z."/>
            <person name="Xia Z."/>
            <person name="Xiao L."/>
            <person name="Anderson O.D."/>
            <person name="Ouyang S."/>
            <person name="Liang Y."/>
            <person name="Zimin A.V."/>
            <person name="Pertea G."/>
            <person name="Qi P."/>
            <person name="Bennetzen J.L."/>
            <person name="Dai X."/>
            <person name="Dawson M.W."/>
            <person name="Muller H.G."/>
            <person name="Kugler K."/>
            <person name="Rivarola-Duarte L."/>
            <person name="Spannagl M."/>
            <person name="Mayer K.F.X."/>
            <person name="Lu F.H."/>
            <person name="Bevan M.W."/>
            <person name="Leroy P."/>
            <person name="Li P."/>
            <person name="You F.M."/>
            <person name="Sun Q."/>
            <person name="Liu Z."/>
            <person name="Lyons E."/>
            <person name="Wicker T."/>
            <person name="Salzberg S.L."/>
            <person name="Devos K.M."/>
            <person name="Dvorak J."/>
        </authorList>
    </citation>
    <scope>NUCLEOTIDE SEQUENCE [LARGE SCALE GENOMIC DNA]</scope>
    <source>
        <strain evidence="1">cv. AL8/78</strain>
    </source>
</reference>
<proteinExistence type="predicted"/>
<keyword evidence="2" id="KW-1185">Reference proteome</keyword>
<evidence type="ECO:0000313" key="2">
    <source>
        <dbReference type="Proteomes" id="UP000015105"/>
    </source>
</evidence>
<name>A0A453B3D8_AEGTS</name>
<reference evidence="1" key="5">
    <citation type="journal article" date="2021" name="G3 (Bethesda)">
        <title>Aegilops tauschii genome assembly Aet v5.0 features greater sequence contiguity and improved annotation.</title>
        <authorList>
            <person name="Wang L."/>
            <person name="Zhu T."/>
            <person name="Rodriguez J.C."/>
            <person name="Deal K.R."/>
            <person name="Dubcovsky J."/>
            <person name="McGuire P.E."/>
            <person name="Lux T."/>
            <person name="Spannagl M."/>
            <person name="Mayer K.F.X."/>
            <person name="Baldrich P."/>
            <person name="Meyers B.C."/>
            <person name="Huo N."/>
            <person name="Gu Y.Q."/>
            <person name="Zhou H."/>
            <person name="Devos K.M."/>
            <person name="Bennetzen J.L."/>
            <person name="Unver T."/>
            <person name="Budak H."/>
            <person name="Gulick P.J."/>
            <person name="Galiba G."/>
            <person name="Kalapos B."/>
            <person name="Nelson D.R."/>
            <person name="Li P."/>
            <person name="You F.M."/>
            <person name="Luo M.C."/>
            <person name="Dvorak J."/>
        </authorList>
    </citation>
    <scope>NUCLEOTIDE SEQUENCE [LARGE SCALE GENOMIC DNA]</scope>
    <source>
        <strain evidence="1">cv. AL8/78</strain>
    </source>
</reference>
<reference evidence="2" key="1">
    <citation type="journal article" date="2014" name="Science">
        <title>Ancient hybridizations among the ancestral genomes of bread wheat.</title>
        <authorList>
            <consortium name="International Wheat Genome Sequencing Consortium,"/>
            <person name="Marcussen T."/>
            <person name="Sandve S.R."/>
            <person name="Heier L."/>
            <person name="Spannagl M."/>
            <person name="Pfeifer M."/>
            <person name="Jakobsen K.S."/>
            <person name="Wulff B.B."/>
            <person name="Steuernagel B."/>
            <person name="Mayer K.F."/>
            <person name="Olsen O.A."/>
        </authorList>
    </citation>
    <scope>NUCLEOTIDE SEQUENCE [LARGE SCALE GENOMIC DNA]</scope>
    <source>
        <strain evidence="2">cv. AL8/78</strain>
    </source>
</reference>
<evidence type="ECO:0000313" key="1">
    <source>
        <dbReference type="EnsemblPlants" id="AET2Gv20351700.9"/>
    </source>
</evidence>
<dbReference type="Gramene" id="AET2Gv20351700.10">
    <property type="protein sequence ID" value="AET2Gv20351700.10"/>
    <property type="gene ID" value="AET2Gv20351700"/>
</dbReference>
<sequence length="56" mass="5991">SVPPPVATGRAAADEVQGQAKLSLRRGLEISSFWIATVVAFNTSGAWQRRISSCVF</sequence>
<dbReference type="EnsemblPlants" id="AET2Gv20351700.9">
    <property type="protein sequence ID" value="AET2Gv20351700.9"/>
    <property type="gene ID" value="AET2Gv20351700"/>
</dbReference>
<reference evidence="1" key="4">
    <citation type="submission" date="2019-03" db="UniProtKB">
        <authorList>
            <consortium name="EnsemblPlants"/>
        </authorList>
    </citation>
    <scope>IDENTIFICATION</scope>
</reference>
<dbReference type="Proteomes" id="UP000015105">
    <property type="component" value="Chromosome 2D"/>
</dbReference>